<keyword evidence="4" id="KW-1185">Reference proteome</keyword>
<accession>A0A918ZJW5</accession>
<dbReference type="Pfam" id="PF22181">
    <property type="entry name" value="TarS_linker"/>
    <property type="match status" value="1"/>
</dbReference>
<dbReference type="PANTHER" id="PTHR22916">
    <property type="entry name" value="GLYCOSYLTRANSFERASE"/>
    <property type="match status" value="1"/>
</dbReference>
<evidence type="ECO:0008006" key="5">
    <source>
        <dbReference type="Google" id="ProtNLM"/>
    </source>
</evidence>
<dbReference type="AlphaFoldDB" id="A0A918ZJW5"/>
<dbReference type="EMBL" id="BNBT01000033">
    <property type="protein sequence ID" value="GHE56740.1"/>
    <property type="molecule type" value="Genomic_DNA"/>
</dbReference>
<dbReference type="Gene3D" id="3.90.550.10">
    <property type="entry name" value="Spore Coat Polysaccharide Biosynthesis Protein SpsA, Chain A"/>
    <property type="match status" value="1"/>
</dbReference>
<reference evidence="3" key="2">
    <citation type="submission" date="2020-09" db="EMBL/GenBank/DDBJ databases">
        <authorList>
            <person name="Sun Q."/>
            <person name="Ohkuma M."/>
        </authorList>
    </citation>
    <scope>NUCLEOTIDE SEQUENCE</scope>
    <source>
        <strain evidence="3">JCM 4784</strain>
    </source>
</reference>
<dbReference type="Proteomes" id="UP000608024">
    <property type="component" value="Unassembled WGS sequence"/>
</dbReference>
<sequence length="485" mass="54212">MSDVAVSVIIPVYNAAEFLDECLESVVRQTIGFEHVEVVAVDDGSTDGSGALLDAWAERYPENIRVVHQENSGAPGGPRNRGIDLARGTFLFFADPDDHLGEDALRRMVEVAERNDSDVVLGRVRGVGRGAPAEPYAANVERGDVWSVKGVHTLTPHKLFRRSLVTEHGLRFAEGARLAEEQPFILPAYLKARCISVVADYDCYYLVDREGFAHLTKQQPPAEAFFAPVRAGLRSVIELTEPGERRNELIERIARIQILAKFGPRFHHRSAERQESYARIAAEVLHECVPPEAVASLPRLIRVRDRLLREGGRLSELLSLSRHDGLSWTELEPGRDAVEWLDGGRSLAVRVRSPYYLDGGVADVRHSLVLRHPDGFEWQVPAARATAVGGPMTAQVVLDLSSLHQYALLPGKWELLLRAATGDGKRHEFPLSLPEPGGRRRRRVSLHRGRPMVVWLSHRSRKARAVLVAADWRTVARRALRRPRR</sequence>
<dbReference type="CDD" id="cd00761">
    <property type="entry name" value="Glyco_tranf_GTA_type"/>
    <property type="match status" value="1"/>
</dbReference>
<dbReference type="SUPFAM" id="SSF53448">
    <property type="entry name" value="Nucleotide-diphospho-sugar transferases"/>
    <property type="match status" value="1"/>
</dbReference>
<proteinExistence type="predicted"/>
<evidence type="ECO:0000313" key="3">
    <source>
        <dbReference type="EMBL" id="GHE56740.1"/>
    </source>
</evidence>
<evidence type="ECO:0000313" key="4">
    <source>
        <dbReference type="Proteomes" id="UP000608024"/>
    </source>
</evidence>
<dbReference type="InterPro" id="IPR001173">
    <property type="entry name" value="Glyco_trans_2-like"/>
</dbReference>
<evidence type="ECO:0000259" key="2">
    <source>
        <dbReference type="Pfam" id="PF22181"/>
    </source>
</evidence>
<gene>
    <name evidence="3" type="ORF">GCM10018785_27460</name>
</gene>
<reference evidence="3" key="1">
    <citation type="journal article" date="2014" name="Int. J. Syst. Evol. Microbiol.">
        <title>Complete genome sequence of Corynebacterium casei LMG S-19264T (=DSM 44701T), isolated from a smear-ripened cheese.</title>
        <authorList>
            <consortium name="US DOE Joint Genome Institute (JGI-PGF)"/>
            <person name="Walter F."/>
            <person name="Albersmeier A."/>
            <person name="Kalinowski J."/>
            <person name="Ruckert C."/>
        </authorList>
    </citation>
    <scope>NUCLEOTIDE SEQUENCE</scope>
    <source>
        <strain evidence="3">JCM 4784</strain>
    </source>
</reference>
<dbReference type="Pfam" id="PF00535">
    <property type="entry name" value="Glycos_transf_2"/>
    <property type="match status" value="1"/>
</dbReference>
<dbReference type="InterPro" id="IPR029044">
    <property type="entry name" value="Nucleotide-diphossugar_trans"/>
</dbReference>
<feature type="domain" description="Glycosyltransferase 2-like" evidence="1">
    <location>
        <begin position="7"/>
        <end position="139"/>
    </location>
</feature>
<feature type="domain" description="TarS/TarP linker" evidence="2">
    <location>
        <begin position="223"/>
        <end position="318"/>
    </location>
</feature>
<dbReference type="InterPro" id="IPR054028">
    <property type="entry name" value="TarS/TarP_linker"/>
</dbReference>
<protein>
    <recommendedName>
        <fullName evidence="5">Glycosyltransferase</fullName>
    </recommendedName>
</protein>
<evidence type="ECO:0000259" key="1">
    <source>
        <dbReference type="Pfam" id="PF00535"/>
    </source>
</evidence>
<dbReference type="GO" id="GO:0016758">
    <property type="term" value="F:hexosyltransferase activity"/>
    <property type="evidence" value="ECO:0007669"/>
    <property type="project" value="UniProtKB-ARBA"/>
</dbReference>
<organism evidence="3 4">
    <name type="scientific">Streptomyces longispororuber</name>
    <dbReference type="NCBI Taxonomy" id="68230"/>
    <lineage>
        <taxon>Bacteria</taxon>
        <taxon>Bacillati</taxon>
        <taxon>Actinomycetota</taxon>
        <taxon>Actinomycetes</taxon>
        <taxon>Kitasatosporales</taxon>
        <taxon>Streptomycetaceae</taxon>
        <taxon>Streptomyces</taxon>
    </lineage>
</organism>
<dbReference type="PANTHER" id="PTHR22916:SF3">
    <property type="entry name" value="UDP-GLCNAC:BETAGAL BETA-1,3-N-ACETYLGLUCOSAMINYLTRANSFERASE-LIKE PROTEIN 1"/>
    <property type="match status" value="1"/>
</dbReference>
<comment type="caution">
    <text evidence="3">The sequence shown here is derived from an EMBL/GenBank/DDBJ whole genome shotgun (WGS) entry which is preliminary data.</text>
</comment>
<name>A0A918ZJW5_9ACTN</name>